<evidence type="ECO:0000259" key="1">
    <source>
        <dbReference type="Pfam" id="PF19780"/>
    </source>
</evidence>
<dbReference type="OrthoDB" id="7567258at2"/>
<dbReference type="InterPro" id="IPR046232">
    <property type="entry name" value="DUF6265"/>
</dbReference>
<comment type="caution">
    <text evidence="2">The sequence shown here is derived from an EMBL/GenBank/DDBJ whole genome shotgun (WGS) entry which is preliminary data.</text>
</comment>
<dbReference type="EMBL" id="QXDL01000109">
    <property type="protein sequence ID" value="RIH82784.1"/>
    <property type="molecule type" value="Genomic_DNA"/>
</dbReference>
<reference evidence="2 3" key="1">
    <citation type="submission" date="2018-08" db="EMBL/GenBank/DDBJ databases">
        <title>Meiothermus terrae DSM 26712 genome sequencing project.</title>
        <authorList>
            <person name="Da Costa M.S."/>
            <person name="Albuquerque L."/>
            <person name="Raposo P."/>
            <person name="Froufe H.J.C."/>
            <person name="Barroso C.S."/>
            <person name="Egas C."/>
        </authorList>
    </citation>
    <scope>NUCLEOTIDE SEQUENCE [LARGE SCALE GENOMIC DNA]</scope>
    <source>
        <strain evidence="2 3">DSM 26712</strain>
    </source>
</reference>
<keyword evidence="3" id="KW-1185">Reference proteome</keyword>
<dbReference type="Pfam" id="PF19780">
    <property type="entry name" value="DUF6265"/>
    <property type="match status" value="1"/>
</dbReference>
<protein>
    <recommendedName>
        <fullName evidence="1">DUF6265 domain-containing protein</fullName>
    </recommendedName>
</protein>
<accession>A0A399EDS2</accession>
<dbReference type="RefSeq" id="WP_119315548.1">
    <property type="nucleotide sequence ID" value="NZ_QXDL01000109.1"/>
</dbReference>
<dbReference type="Proteomes" id="UP000265715">
    <property type="component" value="Unassembled WGS sequence"/>
</dbReference>
<feature type="domain" description="DUF6265" evidence="1">
    <location>
        <begin position="17"/>
        <end position="132"/>
    </location>
</feature>
<name>A0A399EDS2_9DEIN</name>
<organism evidence="2 3">
    <name type="scientific">Calidithermus terrae</name>
    <dbReference type="NCBI Taxonomy" id="1408545"/>
    <lineage>
        <taxon>Bacteria</taxon>
        <taxon>Thermotogati</taxon>
        <taxon>Deinococcota</taxon>
        <taxon>Deinococci</taxon>
        <taxon>Thermales</taxon>
        <taxon>Thermaceae</taxon>
        <taxon>Calidithermus</taxon>
    </lineage>
</organism>
<dbReference type="AlphaFoldDB" id="A0A399EDS2"/>
<gene>
    <name evidence="2" type="ORF">Mterra_02530</name>
</gene>
<evidence type="ECO:0000313" key="2">
    <source>
        <dbReference type="EMBL" id="RIH82784.1"/>
    </source>
</evidence>
<evidence type="ECO:0000313" key="3">
    <source>
        <dbReference type="Proteomes" id="UP000265715"/>
    </source>
</evidence>
<proteinExistence type="predicted"/>
<sequence length="152" mass="17930">MPIYPTQAQQASLEALSWLTGAWRGHKGLDEIDEYWSYPAHGLMMGMFRWVREEKPWFTEHVTITQEPEGLILRIKHFNPGLVGWEEKEESVKFCAVELEPARAVFYRLNPDKPDLWMLYEHLEPGTLHSYFAQEGKEVAPEDKFVYRRFSL</sequence>